<feature type="compositionally biased region" description="Basic residues" evidence="4">
    <location>
        <begin position="1"/>
        <end position="28"/>
    </location>
</feature>
<dbReference type="PROSITE" id="PS00622">
    <property type="entry name" value="HTH_LUXR_1"/>
    <property type="match status" value="1"/>
</dbReference>
<gene>
    <name evidence="6" type="ORF">GYA93_15870</name>
</gene>
<evidence type="ECO:0000313" key="7">
    <source>
        <dbReference type="Proteomes" id="UP000466307"/>
    </source>
</evidence>
<dbReference type="Proteomes" id="UP000466307">
    <property type="component" value="Unassembled WGS sequence"/>
</dbReference>
<dbReference type="Pfam" id="PF00196">
    <property type="entry name" value="GerE"/>
    <property type="match status" value="1"/>
</dbReference>
<keyword evidence="7" id="KW-1185">Reference proteome</keyword>
<evidence type="ECO:0000259" key="5">
    <source>
        <dbReference type="PROSITE" id="PS50043"/>
    </source>
</evidence>
<evidence type="ECO:0000313" key="6">
    <source>
        <dbReference type="EMBL" id="NDK91049.1"/>
    </source>
</evidence>
<dbReference type="AlphaFoldDB" id="A0A7K3LS27"/>
<dbReference type="PROSITE" id="PS50043">
    <property type="entry name" value="HTH_LUXR_2"/>
    <property type="match status" value="1"/>
</dbReference>
<sequence>RHRRIPSRLRHRRHHRRRCPRRTTRPRHPAPDGSVREARTARRRWRGPEISAADMDHFWNPSPNSAREAERAAEAHRTTASDDTNPLTKREREVADLIAQGLSNRAIADQLVVSRRTVDGHVERILNKLGVGSRTQVAAWLHARS</sequence>
<feature type="domain" description="HTH luxR-type" evidence="5">
    <location>
        <begin position="80"/>
        <end position="145"/>
    </location>
</feature>
<dbReference type="SMART" id="SM00421">
    <property type="entry name" value="HTH_LUXR"/>
    <property type="match status" value="1"/>
</dbReference>
<feature type="non-terminal residue" evidence="6">
    <location>
        <position position="1"/>
    </location>
</feature>
<evidence type="ECO:0000256" key="2">
    <source>
        <dbReference type="ARBA" id="ARBA00023125"/>
    </source>
</evidence>
<protein>
    <submittedName>
        <fullName evidence="6">Response regulator transcription factor</fullName>
    </submittedName>
</protein>
<feature type="compositionally biased region" description="Basic and acidic residues" evidence="4">
    <location>
        <begin position="67"/>
        <end position="80"/>
    </location>
</feature>
<name>A0A7K3LS27_9ACTN</name>
<proteinExistence type="predicted"/>
<comment type="caution">
    <text evidence="6">The sequence shown here is derived from an EMBL/GenBank/DDBJ whole genome shotgun (WGS) entry which is preliminary data.</text>
</comment>
<dbReference type="SUPFAM" id="SSF46894">
    <property type="entry name" value="C-terminal effector domain of the bipartite response regulators"/>
    <property type="match status" value="1"/>
</dbReference>
<dbReference type="CDD" id="cd06170">
    <property type="entry name" value="LuxR_C_like"/>
    <property type="match status" value="1"/>
</dbReference>
<feature type="region of interest" description="Disordered" evidence="4">
    <location>
        <begin position="1"/>
        <end position="92"/>
    </location>
</feature>
<dbReference type="InterPro" id="IPR036388">
    <property type="entry name" value="WH-like_DNA-bd_sf"/>
</dbReference>
<dbReference type="PANTHER" id="PTHR44688">
    <property type="entry name" value="DNA-BINDING TRANSCRIPTIONAL ACTIVATOR DEVR_DOSR"/>
    <property type="match status" value="1"/>
</dbReference>
<dbReference type="InterPro" id="IPR016032">
    <property type="entry name" value="Sig_transdc_resp-reg_C-effctor"/>
</dbReference>
<keyword evidence="3" id="KW-0804">Transcription</keyword>
<dbReference type="GO" id="GO:0006355">
    <property type="term" value="P:regulation of DNA-templated transcription"/>
    <property type="evidence" value="ECO:0007669"/>
    <property type="project" value="InterPro"/>
</dbReference>
<dbReference type="EMBL" id="JAADZU010000055">
    <property type="protein sequence ID" value="NDK91049.1"/>
    <property type="molecule type" value="Genomic_DNA"/>
</dbReference>
<reference evidence="6 7" key="1">
    <citation type="submission" date="2020-01" db="EMBL/GenBank/DDBJ databases">
        <title>Investigation of new actinobacteria for the biodesulphurisation of diesel fuel.</title>
        <authorList>
            <person name="Athi Narayanan S.M."/>
        </authorList>
    </citation>
    <scope>NUCLEOTIDE SEQUENCE [LARGE SCALE GENOMIC DNA]</scope>
    <source>
        <strain evidence="6 7">213E</strain>
    </source>
</reference>
<dbReference type="Gene3D" id="1.10.10.10">
    <property type="entry name" value="Winged helix-like DNA-binding domain superfamily/Winged helix DNA-binding domain"/>
    <property type="match status" value="1"/>
</dbReference>
<keyword evidence="1" id="KW-0805">Transcription regulation</keyword>
<keyword evidence="2" id="KW-0238">DNA-binding</keyword>
<evidence type="ECO:0000256" key="1">
    <source>
        <dbReference type="ARBA" id="ARBA00023015"/>
    </source>
</evidence>
<dbReference type="PRINTS" id="PR00038">
    <property type="entry name" value="HTHLUXR"/>
</dbReference>
<evidence type="ECO:0000256" key="3">
    <source>
        <dbReference type="ARBA" id="ARBA00023163"/>
    </source>
</evidence>
<organism evidence="6 7">
    <name type="scientific">Gordonia desulfuricans</name>
    <dbReference type="NCBI Taxonomy" id="89051"/>
    <lineage>
        <taxon>Bacteria</taxon>
        <taxon>Bacillati</taxon>
        <taxon>Actinomycetota</taxon>
        <taxon>Actinomycetes</taxon>
        <taxon>Mycobacteriales</taxon>
        <taxon>Gordoniaceae</taxon>
        <taxon>Gordonia</taxon>
    </lineage>
</organism>
<evidence type="ECO:0000256" key="4">
    <source>
        <dbReference type="SAM" id="MobiDB-lite"/>
    </source>
</evidence>
<dbReference type="GO" id="GO:0003677">
    <property type="term" value="F:DNA binding"/>
    <property type="evidence" value="ECO:0007669"/>
    <property type="project" value="UniProtKB-KW"/>
</dbReference>
<dbReference type="InterPro" id="IPR000792">
    <property type="entry name" value="Tscrpt_reg_LuxR_C"/>
</dbReference>
<dbReference type="PANTHER" id="PTHR44688:SF16">
    <property type="entry name" value="DNA-BINDING TRANSCRIPTIONAL ACTIVATOR DEVR_DOSR"/>
    <property type="match status" value="1"/>
</dbReference>
<accession>A0A7K3LS27</accession>